<accession>A0ABW3C4K3</accession>
<name>A0ABW3C4K3_SPHXN</name>
<keyword evidence="17" id="KW-1185">Reference proteome</keyword>
<dbReference type="PROSITE" id="PS52016">
    <property type="entry name" value="TONB_DEPENDENT_REC_3"/>
    <property type="match status" value="1"/>
</dbReference>
<evidence type="ECO:0000256" key="7">
    <source>
        <dbReference type="ARBA" id="ARBA00023065"/>
    </source>
</evidence>
<keyword evidence="6" id="KW-0408">Iron</keyword>
<evidence type="ECO:0000256" key="3">
    <source>
        <dbReference type="ARBA" id="ARBA00022452"/>
    </source>
</evidence>
<dbReference type="InterPro" id="IPR000531">
    <property type="entry name" value="Beta-barrel_TonB"/>
</dbReference>
<evidence type="ECO:0000256" key="9">
    <source>
        <dbReference type="ARBA" id="ARBA00023136"/>
    </source>
</evidence>
<dbReference type="Pfam" id="PF07715">
    <property type="entry name" value="Plug"/>
    <property type="match status" value="1"/>
</dbReference>
<comment type="similarity">
    <text evidence="11 12">Belongs to the TonB-dependent receptor family.</text>
</comment>
<proteinExistence type="inferred from homology"/>
<organism evidence="16 17">
    <name type="scientific">Sphingosinicella xenopeptidilytica</name>
    <dbReference type="NCBI Taxonomy" id="364098"/>
    <lineage>
        <taxon>Bacteria</taxon>
        <taxon>Pseudomonadati</taxon>
        <taxon>Pseudomonadota</taxon>
        <taxon>Alphaproteobacteria</taxon>
        <taxon>Sphingomonadales</taxon>
        <taxon>Sphingosinicellaceae</taxon>
        <taxon>Sphingosinicella</taxon>
    </lineage>
</organism>
<dbReference type="InterPro" id="IPR039426">
    <property type="entry name" value="TonB-dep_rcpt-like"/>
</dbReference>
<dbReference type="Pfam" id="PF00593">
    <property type="entry name" value="TonB_dep_Rec_b-barrel"/>
    <property type="match status" value="1"/>
</dbReference>
<evidence type="ECO:0000256" key="6">
    <source>
        <dbReference type="ARBA" id="ARBA00023004"/>
    </source>
</evidence>
<keyword evidence="7" id="KW-0406">Ion transport</keyword>
<dbReference type="Proteomes" id="UP001597124">
    <property type="component" value="Unassembled WGS sequence"/>
</dbReference>
<feature type="domain" description="TonB-dependent receptor-like beta-barrel" evidence="14">
    <location>
        <begin position="307"/>
        <end position="742"/>
    </location>
</feature>
<dbReference type="SUPFAM" id="SSF56935">
    <property type="entry name" value="Porins"/>
    <property type="match status" value="1"/>
</dbReference>
<comment type="subcellular location">
    <subcellularLocation>
        <location evidence="1 11">Cell outer membrane</location>
        <topology evidence="1 11">Multi-pass membrane protein</topology>
    </subcellularLocation>
</comment>
<evidence type="ECO:0000256" key="2">
    <source>
        <dbReference type="ARBA" id="ARBA00022448"/>
    </source>
</evidence>
<feature type="chain" id="PRO_5047029912" evidence="13">
    <location>
        <begin position="29"/>
        <end position="779"/>
    </location>
</feature>
<feature type="signal peptide" evidence="13">
    <location>
        <begin position="1"/>
        <end position="28"/>
    </location>
</feature>
<reference evidence="17" key="1">
    <citation type="journal article" date="2019" name="Int. J. Syst. Evol. Microbiol.">
        <title>The Global Catalogue of Microorganisms (GCM) 10K type strain sequencing project: providing services to taxonomists for standard genome sequencing and annotation.</title>
        <authorList>
            <consortium name="The Broad Institute Genomics Platform"/>
            <consortium name="The Broad Institute Genome Sequencing Center for Infectious Disease"/>
            <person name="Wu L."/>
            <person name="Ma J."/>
        </authorList>
    </citation>
    <scope>NUCLEOTIDE SEQUENCE [LARGE SCALE GENOMIC DNA]</scope>
    <source>
        <strain evidence="17">CCUG 52537</strain>
    </source>
</reference>
<evidence type="ECO:0000256" key="12">
    <source>
        <dbReference type="RuleBase" id="RU003357"/>
    </source>
</evidence>
<evidence type="ECO:0000256" key="8">
    <source>
        <dbReference type="ARBA" id="ARBA00023077"/>
    </source>
</evidence>
<evidence type="ECO:0000256" key="10">
    <source>
        <dbReference type="ARBA" id="ARBA00023237"/>
    </source>
</evidence>
<evidence type="ECO:0000256" key="1">
    <source>
        <dbReference type="ARBA" id="ARBA00004571"/>
    </source>
</evidence>
<keyword evidence="9 11" id="KW-0472">Membrane</keyword>
<keyword evidence="5 11" id="KW-0812">Transmembrane</keyword>
<evidence type="ECO:0000313" key="17">
    <source>
        <dbReference type="Proteomes" id="UP001597124"/>
    </source>
</evidence>
<dbReference type="EMBL" id="JBHTIK010000006">
    <property type="protein sequence ID" value="MFD0849072.1"/>
    <property type="molecule type" value="Genomic_DNA"/>
</dbReference>
<keyword evidence="13" id="KW-0732">Signal</keyword>
<evidence type="ECO:0000256" key="5">
    <source>
        <dbReference type="ARBA" id="ARBA00022692"/>
    </source>
</evidence>
<dbReference type="RefSeq" id="WP_381491041.1">
    <property type="nucleotide sequence ID" value="NZ_JBHTIK010000006.1"/>
</dbReference>
<keyword evidence="2 11" id="KW-0813">Transport</keyword>
<sequence length="779" mass="84550">MRESGTLKVGTALATVLAGLTAAAPAWAQSAETRPVAYEEIVVTATRRAQALSDVPLSIAAFDQEIFDKKGAKSIEDMVRMTPGLSFQQDTGGFTQQIAIRGIKSNVGAQTTGIYIDGTPIQVRSLGVATTNFYPTLFDLERVEVLRGPQGTLFGAGSQGGAIRFITPQPSFDGKMDVYARGGVQVTEGGGVGYEIGAAFGGPISENVAFRVSGYTRRDAGYVDQINRFSGDIVDKNINSQQRTSMRAALAFRLSDELTVTPSFFMEIDKADDRGFFWESYSDPKKGRFLSAWNKQPFKDEVYLPALNIEWKGEAVEVISETSYFRRNFRRSLDFSTYTPQFFGIPLAPFDYQSESILTPKQKQFTQELRVQSADPNARLKWVFGAFYQRSPFSNLQLVVDPQLPALTTSQGWTMLSFWGSNLIGDLSFSGDTNALDKQIAGFGQIDYEIVDGLTATVGARYSKTKFSFTNVGRGPLSNGATTSGKSSETPFTPKFALSYKPGAGDLVYASASKGYRIGGANRTALPPVANCLANLQQLGYDSVPPTFKSDTLWTYELGTKNSFADGRVRVELTGFYSRWKDIQRSVSLSACGGSFIGNAGEAVSKGFDFSVGAQLSDSVSLNLAGGYTDAKLDETIFGSRNTSTTPPTPRTIVSKGDSLGVPAFTLSAGAQYDGTLMGRDFYVRADYAYTSKVSGLTPGRNPANVLAYDPDLVRDDAVSLVSLRTGMQIGDADVSLFVDNLLDQAPTISRYHEAVGIDAFFQTTVRPRTFGLTVTYRR</sequence>
<evidence type="ECO:0000259" key="15">
    <source>
        <dbReference type="Pfam" id="PF07715"/>
    </source>
</evidence>
<keyword evidence="16" id="KW-0675">Receptor</keyword>
<dbReference type="InterPro" id="IPR036942">
    <property type="entry name" value="Beta-barrel_TonB_sf"/>
</dbReference>
<evidence type="ECO:0000313" key="16">
    <source>
        <dbReference type="EMBL" id="MFD0849072.1"/>
    </source>
</evidence>
<dbReference type="Gene3D" id="2.40.170.20">
    <property type="entry name" value="TonB-dependent receptor, beta-barrel domain"/>
    <property type="match status" value="1"/>
</dbReference>
<dbReference type="InterPro" id="IPR012910">
    <property type="entry name" value="Plug_dom"/>
</dbReference>
<keyword evidence="8 12" id="KW-0798">TonB box</keyword>
<evidence type="ECO:0000256" key="11">
    <source>
        <dbReference type="PROSITE-ProRule" id="PRU01360"/>
    </source>
</evidence>
<comment type="caution">
    <text evidence="16">The sequence shown here is derived from an EMBL/GenBank/DDBJ whole genome shotgun (WGS) entry which is preliminary data.</text>
</comment>
<evidence type="ECO:0000259" key="14">
    <source>
        <dbReference type="Pfam" id="PF00593"/>
    </source>
</evidence>
<evidence type="ECO:0000256" key="13">
    <source>
        <dbReference type="SAM" id="SignalP"/>
    </source>
</evidence>
<gene>
    <name evidence="16" type="ORF">ACFQ00_12110</name>
</gene>
<keyword evidence="3 11" id="KW-1134">Transmembrane beta strand</keyword>
<dbReference type="PANTHER" id="PTHR32552:SF81">
    <property type="entry name" value="TONB-DEPENDENT OUTER MEMBRANE RECEPTOR"/>
    <property type="match status" value="1"/>
</dbReference>
<protein>
    <submittedName>
        <fullName evidence="16">TonB-dependent receptor</fullName>
    </submittedName>
</protein>
<feature type="domain" description="TonB-dependent receptor plug" evidence="15">
    <location>
        <begin position="52"/>
        <end position="162"/>
    </location>
</feature>
<dbReference type="CDD" id="cd01347">
    <property type="entry name" value="ligand_gated_channel"/>
    <property type="match status" value="1"/>
</dbReference>
<keyword evidence="4" id="KW-0410">Iron transport</keyword>
<keyword evidence="10 11" id="KW-0998">Cell outer membrane</keyword>
<evidence type="ECO:0000256" key="4">
    <source>
        <dbReference type="ARBA" id="ARBA00022496"/>
    </source>
</evidence>
<dbReference type="PANTHER" id="PTHR32552">
    <property type="entry name" value="FERRICHROME IRON RECEPTOR-RELATED"/>
    <property type="match status" value="1"/>
</dbReference>